<protein>
    <submittedName>
        <fullName evidence="2">Uncharacterized protein</fullName>
    </submittedName>
</protein>
<organism evidence="2 3">
    <name type="scientific">Araneus ventricosus</name>
    <name type="common">Orbweaver spider</name>
    <name type="synonym">Epeira ventricosa</name>
    <dbReference type="NCBI Taxonomy" id="182803"/>
    <lineage>
        <taxon>Eukaryota</taxon>
        <taxon>Metazoa</taxon>
        <taxon>Ecdysozoa</taxon>
        <taxon>Arthropoda</taxon>
        <taxon>Chelicerata</taxon>
        <taxon>Arachnida</taxon>
        <taxon>Araneae</taxon>
        <taxon>Araneomorphae</taxon>
        <taxon>Entelegynae</taxon>
        <taxon>Araneoidea</taxon>
        <taxon>Araneidae</taxon>
        <taxon>Araneus</taxon>
    </lineage>
</organism>
<dbReference type="EMBL" id="BGPR01000011">
    <property type="protein sequence ID" value="GBL76911.1"/>
    <property type="molecule type" value="Genomic_DNA"/>
</dbReference>
<reference evidence="2 3" key="1">
    <citation type="journal article" date="2019" name="Sci. Rep.">
        <title>Orb-weaving spider Araneus ventricosus genome elucidates the spidroin gene catalogue.</title>
        <authorList>
            <person name="Kono N."/>
            <person name="Nakamura H."/>
            <person name="Ohtoshi R."/>
            <person name="Moran D.A.P."/>
            <person name="Shinohara A."/>
            <person name="Yoshida Y."/>
            <person name="Fujiwara M."/>
            <person name="Mori M."/>
            <person name="Tomita M."/>
            <person name="Arakawa K."/>
        </authorList>
    </citation>
    <scope>NUCLEOTIDE SEQUENCE [LARGE SCALE GENOMIC DNA]</scope>
</reference>
<dbReference type="OrthoDB" id="6406646at2759"/>
<evidence type="ECO:0000256" key="1">
    <source>
        <dbReference type="SAM" id="MobiDB-lite"/>
    </source>
</evidence>
<gene>
    <name evidence="2" type="ORF">AVEN_12588_1</name>
</gene>
<proteinExistence type="predicted"/>
<comment type="caution">
    <text evidence="2">The sequence shown here is derived from an EMBL/GenBank/DDBJ whole genome shotgun (WGS) entry which is preliminary data.</text>
</comment>
<sequence length="159" mass="18313">MGCRPSNSEAGRLEPDGRSVPSPRAFLRGPLIRVLWASYRMRSLCGRETDTSRVISERADSRLLFVGYLSRKHRQLLRTPFFSFLQNKLLKASLEFPSVDGNLSFFFWNLDKSIFSHFSKIYHSSAAKVSSEELQHDAERRLRIVAESAKCRILKIQFS</sequence>
<evidence type="ECO:0000313" key="2">
    <source>
        <dbReference type="EMBL" id="GBL76911.1"/>
    </source>
</evidence>
<feature type="region of interest" description="Disordered" evidence="1">
    <location>
        <begin position="1"/>
        <end position="21"/>
    </location>
</feature>
<accession>A0A4Y2AAL0</accession>
<dbReference type="AlphaFoldDB" id="A0A4Y2AAL0"/>
<evidence type="ECO:0000313" key="3">
    <source>
        <dbReference type="Proteomes" id="UP000499080"/>
    </source>
</evidence>
<name>A0A4Y2AAL0_ARAVE</name>
<dbReference type="Proteomes" id="UP000499080">
    <property type="component" value="Unassembled WGS sequence"/>
</dbReference>
<keyword evidence="3" id="KW-1185">Reference proteome</keyword>